<name>K1RHJ1_MAGGI</name>
<proteinExistence type="inferred from homology"/>
<evidence type="ECO:0000256" key="15">
    <source>
        <dbReference type="RuleBase" id="RU363063"/>
    </source>
</evidence>
<evidence type="ECO:0000256" key="3">
    <source>
        <dbReference type="ARBA" id="ARBA00004922"/>
    </source>
</evidence>
<keyword evidence="5 15" id="KW-0328">Glycosyltransferase</keyword>
<dbReference type="PANTHER" id="PTHR11214">
    <property type="entry name" value="BETA-1,3-N-ACETYLGLUCOSAMINYLTRANSFERASE"/>
    <property type="match status" value="1"/>
</dbReference>
<evidence type="ECO:0000256" key="7">
    <source>
        <dbReference type="ARBA" id="ARBA00022692"/>
    </source>
</evidence>
<comment type="catalytic activity">
    <reaction evidence="14">
        <text>3-O-(N-acetyl-beta-D-glucosaminyl-(1-&gt;4)-alpha-D-mannosyl)-L-threonyl-[protein] + UDP-N-acetyl-alpha-D-galactosamine = 3-O-[beta-D-GalNAc-(1-&gt;3)-beta-D-GlcNAc-(1-&gt;4)-alpha-D-Man]-L-Thr-[protein] + UDP + H(+)</text>
        <dbReference type="Rhea" id="RHEA:37667"/>
        <dbReference type="Rhea" id="RHEA-COMP:13308"/>
        <dbReference type="Rhea" id="RHEA-COMP:13618"/>
        <dbReference type="ChEBI" id="CHEBI:15378"/>
        <dbReference type="ChEBI" id="CHEBI:58223"/>
        <dbReference type="ChEBI" id="CHEBI:67138"/>
        <dbReference type="ChEBI" id="CHEBI:136709"/>
        <dbReference type="ChEBI" id="CHEBI:137540"/>
        <dbReference type="EC" id="2.4.1.313"/>
    </reaction>
</comment>
<dbReference type="GO" id="GO:0008194">
    <property type="term" value="F:UDP-glycosyltransferase activity"/>
    <property type="evidence" value="ECO:0007669"/>
    <property type="project" value="TreeGrafter"/>
</dbReference>
<comment type="subcellular location">
    <subcellularLocation>
        <location evidence="1">Endoplasmic reticulum</location>
    </subcellularLocation>
    <subcellularLocation>
        <location evidence="2 15">Golgi apparatus membrane</location>
        <topology evidence="2 15">Single-pass type II membrane protein</topology>
    </subcellularLocation>
</comment>
<dbReference type="AlphaFoldDB" id="K1RHJ1"/>
<dbReference type="InterPro" id="IPR002659">
    <property type="entry name" value="Glyco_trans_31"/>
</dbReference>
<dbReference type="HOGENOM" id="CLU_1541629_0_0_1"/>
<evidence type="ECO:0000256" key="6">
    <source>
        <dbReference type="ARBA" id="ARBA00022679"/>
    </source>
</evidence>
<reference evidence="16" key="1">
    <citation type="journal article" date="2012" name="Nature">
        <title>The oyster genome reveals stress adaptation and complexity of shell formation.</title>
        <authorList>
            <person name="Zhang G."/>
            <person name="Fang X."/>
            <person name="Guo X."/>
            <person name="Li L."/>
            <person name="Luo R."/>
            <person name="Xu F."/>
            <person name="Yang P."/>
            <person name="Zhang L."/>
            <person name="Wang X."/>
            <person name="Qi H."/>
            <person name="Xiong Z."/>
            <person name="Que H."/>
            <person name="Xie Y."/>
            <person name="Holland P.W."/>
            <person name="Paps J."/>
            <person name="Zhu Y."/>
            <person name="Wu F."/>
            <person name="Chen Y."/>
            <person name="Wang J."/>
            <person name="Peng C."/>
            <person name="Meng J."/>
            <person name="Yang L."/>
            <person name="Liu J."/>
            <person name="Wen B."/>
            <person name="Zhang N."/>
            <person name="Huang Z."/>
            <person name="Zhu Q."/>
            <person name="Feng Y."/>
            <person name="Mount A."/>
            <person name="Hedgecock D."/>
            <person name="Xu Z."/>
            <person name="Liu Y."/>
            <person name="Domazet-Loso T."/>
            <person name="Du Y."/>
            <person name="Sun X."/>
            <person name="Zhang S."/>
            <person name="Liu B."/>
            <person name="Cheng P."/>
            <person name="Jiang X."/>
            <person name="Li J."/>
            <person name="Fan D."/>
            <person name="Wang W."/>
            <person name="Fu W."/>
            <person name="Wang T."/>
            <person name="Wang B."/>
            <person name="Zhang J."/>
            <person name="Peng Z."/>
            <person name="Li Y."/>
            <person name="Li N."/>
            <person name="Wang J."/>
            <person name="Chen M."/>
            <person name="He Y."/>
            <person name="Tan F."/>
            <person name="Song X."/>
            <person name="Zheng Q."/>
            <person name="Huang R."/>
            <person name="Yang H."/>
            <person name="Du X."/>
            <person name="Chen L."/>
            <person name="Yang M."/>
            <person name="Gaffney P.M."/>
            <person name="Wang S."/>
            <person name="Luo L."/>
            <person name="She Z."/>
            <person name="Ming Y."/>
            <person name="Huang W."/>
            <person name="Zhang S."/>
            <person name="Huang B."/>
            <person name="Zhang Y."/>
            <person name="Qu T."/>
            <person name="Ni P."/>
            <person name="Miao G."/>
            <person name="Wang J."/>
            <person name="Wang Q."/>
            <person name="Steinberg C.E."/>
            <person name="Wang H."/>
            <person name="Li N."/>
            <person name="Qian L."/>
            <person name="Zhang G."/>
            <person name="Li Y."/>
            <person name="Yang H."/>
            <person name="Liu X."/>
            <person name="Wang J."/>
            <person name="Yin Y."/>
            <person name="Wang J."/>
        </authorList>
    </citation>
    <scope>NUCLEOTIDE SEQUENCE [LARGE SCALE GENOMIC DNA]</scope>
    <source>
        <strain evidence="16">05x7-T-G4-1.051#20</strain>
    </source>
</reference>
<dbReference type="GO" id="GO:0000139">
    <property type="term" value="C:Golgi membrane"/>
    <property type="evidence" value="ECO:0007669"/>
    <property type="project" value="UniProtKB-SubCell"/>
</dbReference>
<comment type="pathway">
    <text evidence="3">Protein modification; protein glycosylation.</text>
</comment>
<accession>K1RHJ1</accession>
<keyword evidence="13" id="KW-0325">Glycoprotein</keyword>
<keyword evidence="9" id="KW-0735">Signal-anchor</keyword>
<keyword evidence="10" id="KW-1133">Transmembrane helix</keyword>
<evidence type="ECO:0000256" key="9">
    <source>
        <dbReference type="ARBA" id="ARBA00022968"/>
    </source>
</evidence>
<evidence type="ECO:0000256" key="11">
    <source>
        <dbReference type="ARBA" id="ARBA00023034"/>
    </source>
</evidence>
<keyword evidence="7" id="KW-0812">Transmembrane</keyword>
<evidence type="ECO:0000256" key="14">
    <source>
        <dbReference type="ARBA" id="ARBA00047667"/>
    </source>
</evidence>
<keyword evidence="12" id="KW-0472">Membrane</keyword>
<dbReference type="GO" id="GO:0006493">
    <property type="term" value="P:protein O-linked glycosylation"/>
    <property type="evidence" value="ECO:0007669"/>
    <property type="project" value="TreeGrafter"/>
</dbReference>
<keyword evidence="6 16" id="KW-0808">Transferase</keyword>
<evidence type="ECO:0000313" key="16">
    <source>
        <dbReference type="EMBL" id="EKC33596.1"/>
    </source>
</evidence>
<dbReference type="GO" id="GO:0005783">
    <property type="term" value="C:endoplasmic reticulum"/>
    <property type="evidence" value="ECO:0007669"/>
    <property type="project" value="UniProtKB-SubCell"/>
</dbReference>
<evidence type="ECO:0000256" key="12">
    <source>
        <dbReference type="ARBA" id="ARBA00023136"/>
    </source>
</evidence>
<evidence type="ECO:0000256" key="5">
    <source>
        <dbReference type="ARBA" id="ARBA00022676"/>
    </source>
</evidence>
<dbReference type="EC" id="2.4.1.-" evidence="15"/>
<dbReference type="InParanoid" id="K1RHJ1"/>
<evidence type="ECO:0000256" key="2">
    <source>
        <dbReference type="ARBA" id="ARBA00004323"/>
    </source>
</evidence>
<keyword evidence="11 15" id="KW-0333">Golgi apparatus</keyword>
<evidence type="ECO:0000256" key="10">
    <source>
        <dbReference type="ARBA" id="ARBA00022989"/>
    </source>
</evidence>
<dbReference type="EMBL" id="JH816790">
    <property type="protein sequence ID" value="EKC33596.1"/>
    <property type="molecule type" value="Genomic_DNA"/>
</dbReference>
<dbReference type="PANTHER" id="PTHR11214:SF219">
    <property type="entry name" value="UDP-GALNAC:BETA-1,3-N-ACETYLGALACTOSAMINYLTRANSFERASE 2"/>
    <property type="match status" value="1"/>
</dbReference>
<keyword evidence="8" id="KW-0256">Endoplasmic reticulum</keyword>
<comment type="similarity">
    <text evidence="4 15">Belongs to the glycosyltransferase 31 family.</text>
</comment>
<evidence type="ECO:0000256" key="13">
    <source>
        <dbReference type="ARBA" id="ARBA00023180"/>
    </source>
</evidence>
<evidence type="ECO:0000256" key="8">
    <source>
        <dbReference type="ARBA" id="ARBA00022824"/>
    </source>
</evidence>
<dbReference type="Pfam" id="PF01762">
    <property type="entry name" value="Galactosyl_T"/>
    <property type="match status" value="1"/>
</dbReference>
<evidence type="ECO:0000256" key="1">
    <source>
        <dbReference type="ARBA" id="ARBA00004240"/>
    </source>
</evidence>
<dbReference type="GO" id="GO:0016758">
    <property type="term" value="F:hexosyltransferase activity"/>
    <property type="evidence" value="ECO:0007669"/>
    <property type="project" value="InterPro"/>
</dbReference>
<sequence>MILGENWMNTSYAPHRDVVRELTPIMIFIIQSINDVDTTDVHTSLSELDERNDNTFIWWGNFRKQWLVQKFGKWADFVYSADVYPAFACGSGNVVNRNVHEWIAKNADYLHEYQGEDVSMGIWMAAISPARVEDGRWQCSDSCTRDALSRPELEPSQIKVHWENLLMCSDPCGC</sequence>
<evidence type="ECO:0000256" key="4">
    <source>
        <dbReference type="ARBA" id="ARBA00008661"/>
    </source>
</evidence>
<organism evidence="16">
    <name type="scientific">Magallana gigas</name>
    <name type="common">Pacific oyster</name>
    <name type="synonym">Crassostrea gigas</name>
    <dbReference type="NCBI Taxonomy" id="29159"/>
    <lineage>
        <taxon>Eukaryota</taxon>
        <taxon>Metazoa</taxon>
        <taxon>Spiralia</taxon>
        <taxon>Lophotrochozoa</taxon>
        <taxon>Mollusca</taxon>
        <taxon>Bivalvia</taxon>
        <taxon>Autobranchia</taxon>
        <taxon>Pteriomorphia</taxon>
        <taxon>Ostreida</taxon>
        <taxon>Ostreoidea</taxon>
        <taxon>Ostreidae</taxon>
        <taxon>Magallana</taxon>
    </lineage>
</organism>
<protein>
    <recommendedName>
        <fullName evidence="15">Hexosyltransferase</fullName>
        <ecNumber evidence="15">2.4.1.-</ecNumber>
    </recommendedName>
</protein>
<gene>
    <name evidence="16" type="ORF">CGI_10017748</name>
</gene>